<keyword evidence="4" id="KW-1185">Reference proteome</keyword>
<dbReference type="OrthoDB" id="43460at2759"/>
<evidence type="ECO:0000256" key="1">
    <source>
        <dbReference type="SAM" id="Coils"/>
    </source>
</evidence>
<evidence type="ECO:0000313" key="3">
    <source>
        <dbReference type="EMBL" id="KAG2193936.1"/>
    </source>
</evidence>
<dbReference type="GO" id="GO:0005741">
    <property type="term" value="C:mitochondrial outer membrane"/>
    <property type="evidence" value="ECO:0007669"/>
    <property type="project" value="TreeGrafter"/>
</dbReference>
<dbReference type="EMBL" id="JAEPRC010000619">
    <property type="protein sequence ID" value="KAG2193936.1"/>
    <property type="molecule type" value="Genomic_DNA"/>
</dbReference>
<dbReference type="SUPFAM" id="SSF48452">
    <property type="entry name" value="TPR-like"/>
    <property type="match status" value="1"/>
</dbReference>
<evidence type="ECO:0008006" key="5">
    <source>
        <dbReference type="Google" id="ProtNLM"/>
    </source>
</evidence>
<dbReference type="GO" id="GO:0005634">
    <property type="term" value="C:nucleus"/>
    <property type="evidence" value="ECO:0007669"/>
    <property type="project" value="TreeGrafter"/>
</dbReference>
<proteinExistence type="predicted"/>
<dbReference type="PANTHER" id="PTHR31859:SF1">
    <property type="entry name" value="TETRATRICOPEPTIDE REPEAT PROTEIN 39C"/>
    <property type="match status" value="1"/>
</dbReference>
<dbReference type="AlphaFoldDB" id="A0A8H7QLT5"/>
<feature type="coiled-coil region" evidence="1">
    <location>
        <begin position="512"/>
        <end position="539"/>
    </location>
</feature>
<dbReference type="InterPro" id="IPR011990">
    <property type="entry name" value="TPR-like_helical_dom_sf"/>
</dbReference>
<comment type="caution">
    <text evidence="3">The sequence shown here is derived from an EMBL/GenBank/DDBJ whole genome shotgun (WGS) entry which is preliminary data.</text>
</comment>
<keyword evidence="1" id="KW-0175">Coiled coil</keyword>
<evidence type="ECO:0000313" key="4">
    <source>
        <dbReference type="Proteomes" id="UP000650833"/>
    </source>
</evidence>
<dbReference type="PANTHER" id="PTHR31859">
    <property type="entry name" value="TETRATRICOPEPTIDE REPEAT PROTEIN 39 FAMILY MEMBER"/>
    <property type="match status" value="1"/>
</dbReference>
<organism evidence="3 4">
    <name type="scientific">Mucor plumbeus</name>
    <dbReference type="NCBI Taxonomy" id="97098"/>
    <lineage>
        <taxon>Eukaryota</taxon>
        <taxon>Fungi</taxon>
        <taxon>Fungi incertae sedis</taxon>
        <taxon>Mucoromycota</taxon>
        <taxon>Mucoromycotina</taxon>
        <taxon>Mucoromycetes</taxon>
        <taxon>Mucorales</taxon>
        <taxon>Mucorineae</taxon>
        <taxon>Mucoraceae</taxon>
        <taxon>Mucor</taxon>
    </lineage>
</organism>
<dbReference type="GO" id="GO:0005829">
    <property type="term" value="C:cytosol"/>
    <property type="evidence" value="ECO:0007669"/>
    <property type="project" value="TreeGrafter"/>
</dbReference>
<feature type="region of interest" description="Disordered" evidence="2">
    <location>
        <begin position="20"/>
        <end position="51"/>
    </location>
</feature>
<gene>
    <name evidence="3" type="ORF">INT46_009959</name>
</gene>
<dbReference type="Pfam" id="PF10300">
    <property type="entry name" value="Iml2-TPR_39"/>
    <property type="match status" value="1"/>
</dbReference>
<dbReference type="Proteomes" id="UP000650833">
    <property type="component" value="Unassembled WGS sequence"/>
</dbReference>
<reference evidence="3" key="1">
    <citation type="submission" date="2020-12" db="EMBL/GenBank/DDBJ databases">
        <title>Metabolic potential, ecology and presence of endohyphal bacteria is reflected in genomic diversity of Mucoromycotina.</title>
        <authorList>
            <person name="Muszewska A."/>
            <person name="Okrasinska A."/>
            <person name="Steczkiewicz K."/>
            <person name="Drgas O."/>
            <person name="Orlowska M."/>
            <person name="Perlinska-Lenart U."/>
            <person name="Aleksandrzak-Piekarczyk T."/>
            <person name="Szatraj K."/>
            <person name="Zielenkiewicz U."/>
            <person name="Pilsyk S."/>
            <person name="Malc E."/>
            <person name="Mieczkowski P."/>
            <person name="Kruszewska J.S."/>
            <person name="Biernat P."/>
            <person name="Pawlowska J."/>
        </authorList>
    </citation>
    <scope>NUCLEOTIDE SEQUENCE</scope>
    <source>
        <strain evidence="3">CBS 226.32</strain>
    </source>
</reference>
<feature type="compositionally biased region" description="Low complexity" evidence="2">
    <location>
        <begin position="36"/>
        <end position="51"/>
    </location>
</feature>
<sequence length="666" mass="76043">MNTKIVKSLSFNKKTDSKANQKGFLGKLGSPFTTQSEPVSPVGLPPSSHSSSKLSELSFVNGSNLEEKQLFEDIEQCRIALDHFLNSNINGAEAILKPHYKDSMYYSLGYSFILYLKSVMTFQEDDIEATLSVLKHTIQLAGNLRKKENSWLGSVTSWVKGTTLEDVKSMTIVERHAELVYAEAYLLKALLSIIHDESVMSFLRESLNIRSSYSAYMTLEKYVNQVNENEKTYSSLDNDFTSGVSLGVGCFSLILSMLPASVVKVAELIGFTSDRAHGLKVLESVGGWDKHHDGSIPQEKDINTGLRSQLCNMVLIVYHVILSKMIPLSNVDIPFAETILNNCLDKYPRGVFFLYFNGRLMGSKKLLKESEKQYQLAIDTQKDWKQLQHMCFWELGLIYIMEQNWQKAYDIYTVLQRDSNWSKAVYTYLKAVTLYKLSEVTEDTTIKADYMNQVVEYMNQVTGEKQKIAGKSIPMEKYVARKARKFLSQNNYLLLPDLEILNAFTAYDFMSVDILQNGLSRINTEIARLESTSKENRNNFYYDDLCLAEYLRAITCRMLFDQGFDTEIMHQTHEKSLQFVFNNANKIELDHYIYYFSHYEKACMLILDKDYTKAESEIQIVLKANDRGTYSIGSGPHAKNKYSLASALVFKCHNCMTKIKSESSSK</sequence>
<evidence type="ECO:0000256" key="2">
    <source>
        <dbReference type="SAM" id="MobiDB-lite"/>
    </source>
</evidence>
<accession>A0A8H7QLT5</accession>
<name>A0A8H7QLT5_9FUNG</name>
<protein>
    <recommendedName>
        <fullName evidence="5">Tetratricopeptide repeat protein 39B</fullName>
    </recommendedName>
</protein>
<dbReference type="InterPro" id="IPR019412">
    <property type="entry name" value="IML2/TPR_39"/>
</dbReference>